<feature type="region of interest" description="Disordered" evidence="1">
    <location>
        <begin position="24"/>
        <end position="47"/>
    </location>
</feature>
<evidence type="ECO:0000313" key="3">
    <source>
        <dbReference type="EMBL" id="MBO2007828.1"/>
    </source>
</evidence>
<evidence type="ECO:0000256" key="1">
    <source>
        <dbReference type="SAM" id="MobiDB-lite"/>
    </source>
</evidence>
<feature type="signal peptide" evidence="2">
    <location>
        <begin position="1"/>
        <end position="22"/>
    </location>
</feature>
<evidence type="ECO:0000256" key="2">
    <source>
        <dbReference type="SAM" id="SignalP"/>
    </source>
</evidence>
<accession>A0ABS3Q9A6</accession>
<feature type="compositionally biased region" description="Pro residues" evidence="1">
    <location>
        <begin position="30"/>
        <end position="43"/>
    </location>
</feature>
<organism evidence="3 4">
    <name type="scientific">Hymenobacter negativus</name>
    <dbReference type="NCBI Taxonomy" id="2795026"/>
    <lineage>
        <taxon>Bacteria</taxon>
        <taxon>Pseudomonadati</taxon>
        <taxon>Bacteroidota</taxon>
        <taxon>Cytophagia</taxon>
        <taxon>Cytophagales</taxon>
        <taxon>Hymenobacteraceae</taxon>
        <taxon>Hymenobacter</taxon>
    </lineage>
</organism>
<protein>
    <recommendedName>
        <fullName evidence="5">Outer membrane protein assembly factor BamE</fullName>
    </recommendedName>
</protein>
<reference evidence="3 4" key="1">
    <citation type="submission" date="2021-03" db="EMBL/GenBank/DDBJ databases">
        <authorList>
            <person name="Kim M.K."/>
        </authorList>
    </citation>
    <scope>NUCLEOTIDE SEQUENCE [LARGE SCALE GENOMIC DNA]</scope>
    <source>
        <strain evidence="3 4">BT442</strain>
    </source>
</reference>
<keyword evidence="4" id="KW-1185">Reference proteome</keyword>
<dbReference type="PROSITE" id="PS51257">
    <property type="entry name" value="PROKAR_LIPOPROTEIN"/>
    <property type="match status" value="1"/>
</dbReference>
<feature type="chain" id="PRO_5045639562" description="Outer membrane protein assembly factor BamE" evidence="2">
    <location>
        <begin position="23"/>
        <end position="205"/>
    </location>
</feature>
<sequence length="205" mass="21826">MKHSLHLAPALLLLLASCQSNPDTPAAAVAPPPAATQPAPPKAEPTTSEHIEAGMLAITGLPSEEISTAQLTRQLGRPDSIAKGAVECGGSLNLPTDTPDGDFWYYGKTMYEVNGTRAILLGFDVTSGKFKGKLGKLVLDKNTTLEDVRRFYPESAKAADKPAGPGRTGEEMSLPYYDKGVPVEGALELLFQKGRLQAVEFFNPC</sequence>
<dbReference type="EMBL" id="JAGETZ010000001">
    <property type="protein sequence ID" value="MBO2007828.1"/>
    <property type="molecule type" value="Genomic_DNA"/>
</dbReference>
<evidence type="ECO:0008006" key="5">
    <source>
        <dbReference type="Google" id="ProtNLM"/>
    </source>
</evidence>
<evidence type="ECO:0000313" key="4">
    <source>
        <dbReference type="Proteomes" id="UP000664369"/>
    </source>
</evidence>
<proteinExistence type="predicted"/>
<dbReference type="Proteomes" id="UP000664369">
    <property type="component" value="Unassembled WGS sequence"/>
</dbReference>
<comment type="caution">
    <text evidence="3">The sequence shown here is derived from an EMBL/GenBank/DDBJ whole genome shotgun (WGS) entry which is preliminary data.</text>
</comment>
<gene>
    <name evidence="3" type="ORF">J4E00_02115</name>
</gene>
<name>A0ABS3Q9A6_9BACT</name>
<dbReference type="RefSeq" id="WP_208173358.1">
    <property type="nucleotide sequence ID" value="NZ_JAGETZ010000001.1"/>
</dbReference>
<keyword evidence="2" id="KW-0732">Signal</keyword>